<accession>A0AAD4QS82</accession>
<feature type="region of interest" description="Disordered" evidence="1">
    <location>
        <begin position="258"/>
        <end position="292"/>
    </location>
</feature>
<evidence type="ECO:0000313" key="3">
    <source>
        <dbReference type="Proteomes" id="UP001203297"/>
    </source>
</evidence>
<comment type="caution">
    <text evidence="2">The sequence shown here is derived from an EMBL/GenBank/DDBJ whole genome shotgun (WGS) entry which is preliminary data.</text>
</comment>
<protein>
    <submittedName>
        <fullName evidence="2">Uncharacterized protein</fullName>
    </submittedName>
</protein>
<dbReference type="Proteomes" id="UP001203297">
    <property type="component" value="Unassembled WGS sequence"/>
</dbReference>
<feature type="compositionally biased region" description="Low complexity" evidence="1">
    <location>
        <begin position="282"/>
        <end position="292"/>
    </location>
</feature>
<dbReference type="EMBL" id="WTXG01000003">
    <property type="protein sequence ID" value="KAI0306689.1"/>
    <property type="molecule type" value="Genomic_DNA"/>
</dbReference>
<gene>
    <name evidence="2" type="ORF">B0F90DRAFT_1814541</name>
</gene>
<proteinExistence type="predicted"/>
<evidence type="ECO:0000256" key="1">
    <source>
        <dbReference type="SAM" id="MobiDB-lite"/>
    </source>
</evidence>
<evidence type="ECO:0000313" key="2">
    <source>
        <dbReference type="EMBL" id="KAI0306689.1"/>
    </source>
</evidence>
<organism evidence="2 3">
    <name type="scientific">Multifurca ochricompacta</name>
    <dbReference type="NCBI Taxonomy" id="376703"/>
    <lineage>
        <taxon>Eukaryota</taxon>
        <taxon>Fungi</taxon>
        <taxon>Dikarya</taxon>
        <taxon>Basidiomycota</taxon>
        <taxon>Agaricomycotina</taxon>
        <taxon>Agaricomycetes</taxon>
        <taxon>Russulales</taxon>
        <taxon>Russulaceae</taxon>
        <taxon>Multifurca</taxon>
    </lineage>
</organism>
<sequence>MTSLLSALKGIIGPDSPKKVEFPTSTGETLVSDVPLVHDDDGIFENAHRRTDHAAGVGVVDIIDDLVNESVNEVVDNDVPNDVHGHSHTPPILLSPVQIGLVPSIPFPHVGSTTLTRDDSIDSGYAETWVGPTPFSLSPPQLNRLSSTLDILSSPFGSPLSRHSCTPYSIDIATPPSLNAGAQRVPPFHISAESVTLGSATPARQSPLHALAPERIGIENANLSNETFEGLDLSPNVMARSPAEMLLFPMPPCEIPVCSDPSSSEEAGSKRMSWISHPSSQSLPPRAASAGSSSAPCSAAALVGVQERPHSAVDMLPWPHHPDSRVTSSLLSDYTTCASSPLLETPISSSSSQADGPAPFAIESPVSLSAIDLVAHSFPSSSKNSSADKSPPRSAPIHGPQRTPNQRRTSFTTWSLLGADGIVYPLQERFLLASETP</sequence>
<feature type="compositionally biased region" description="Low complexity" evidence="1">
    <location>
        <begin position="379"/>
        <end position="389"/>
    </location>
</feature>
<name>A0AAD4QS82_9AGAM</name>
<keyword evidence="3" id="KW-1185">Reference proteome</keyword>
<reference evidence="2" key="1">
    <citation type="journal article" date="2022" name="New Phytol.">
        <title>Evolutionary transition to the ectomycorrhizal habit in the genomes of a hyperdiverse lineage of mushroom-forming fungi.</title>
        <authorList>
            <person name="Looney B."/>
            <person name="Miyauchi S."/>
            <person name="Morin E."/>
            <person name="Drula E."/>
            <person name="Courty P.E."/>
            <person name="Kohler A."/>
            <person name="Kuo A."/>
            <person name="LaButti K."/>
            <person name="Pangilinan J."/>
            <person name="Lipzen A."/>
            <person name="Riley R."/>
            <person name="Andreopoulos W."/>
            <person name="He G."/>
            <person name="Johnson J."/>
            <person name="Nolan M."/>
            <person name="Tritt A."/>
            <person name="Barry K.W."/>
            <person name="Grigoriev I.V."/>
            <person name="Nagy L.G."/>
            <person name="Hibbett D."/>
            <person name="Henrissat B."/>
            <person name="Matheny P.B."/>
            <person name="Labbe J."/>
            <person name="Martin F.M."/>
        </authorList>
    </citation>
    <scope>NUCLEOTIDE SEQUENCE</scope>
    <source>
        <strain evidence="2">BPL690</strain>
    </source>
</reference>
<dbReference type="AlphaFoldDB" id="A0AAD4QS82"/>
<feature type="region of interest" description="Disordered" evidence="1">
    <location>
        <begin position="379"/>
        <end position="408"/>
    </location>
</feature>